<gene>
    <name evidence="2" type="ORF">DVJ83_13965</name>
</gene>
<protein>
    <submittedName>
        <fullName evidence="2">Uncharacterized protein</fullName>
    </submittedName>
</protein>
<sequence>MAYRKLSEIVMELEHPQQSDRFVKMFRDAVREGNIDAIELKERFTLPKQYKRRGGEGSYERQARDMVFEATPKSEKWIGQAKDDLSKISTRGGRSKVVPSLETVESGEVDFKALVEETRRNMESKYNRGQQLGSSRKQRGTKKK</sequence>
<dbReference type="RefSeq" id="WP_114672983.1">
    <property type="nucleotide sequence ID" value="NZ_CALTYN010000257.1"/>
</dbReference>
<dbReference type="KEGG" id="dwu:DVJ83_13965"/>
<dbReference type="EMBL" id="CP031159">
    <property type="protein sequence ID" value="AXH00291.1"/>
    <property type="molecule type" value="Genomic_DNA"/>
</dbReference>
<proteinExistence type="predicted"/>
<evidence type="ECO:0000256" key="1">
    <source>
        <dbReference type="SAM" id="MobiDB-lite"/>
    </source>
</evidence>
<organism evidence="2 3">
    <name type="scientific">Deinococcus wulumuqiensis</name>
    <dbReference type="NCBI Taxonomy" id="980427"/>
    <lineage>
        <taxon>Bacteria</taxon>
        <taxon>Thermotogati</taxon>
        <taxon>Deinococcota</taxon>
        <taxon>Deinococci</taxon>
        <taxon>Deinococcales</taxon>
        <taxon>Deinococcaceae</taxon>
        <taxon>Deinococcus</taxon>
    </lineage>
</organism>
<geneLocation type="plasmid" evidence="3">
    <name>pdrda</name>
</geneLocation>
<name>A0A345IKR8_9DEIO</name>
<reference evidence="2 3" key="1">
    <citation type="submission" date="2018-07" db="EMBL/GenBank/DDBJ databases">
        <title>Complete Genome and Methylome Analysis of Deinococcus wulumuqiensis NEB 479.</title>
        <authorList>
            <person name="Fomenkov A."/>
            <person name="Luyten Y."/>
            <person name="Vincze T."/>
            <person name="Anton B.P."/>
            <person name="Clark T."/>
            <person name="Roberts R.J."/>
            <person name="Morgan R.D."/>
        </authorList>
    </citation>
    <scope>NUCLEOTIDE SEQUENCE [LARGE SCALE GENOMIC DNA]</scope>
    <source>
        <strain evidence="2 3">NEB 479</strain>
        <plasmid evidence="3">Plasmid pdrda</plasmid>
    </source>
</reference>
<dbReference type="AlphaFoldDB" id="A0A345IKR8"/>
<accession>A0A345IKR8</accession>
<feature type="region of interest" description="Disordered" evidence="1">
    <location>
        <begin position="120"/>
        <end position="144"/>
    </location>
</feature>
<keyword evidence="2" id="KW-0614">Plasmid</keyword>
<evidence type="ECO:0000313" key="3">
    <source>
        <dbReference type="Proteomes" id="UP000253744"/>
    </source>
</evidence>
<evidence type="ECO:0000313" key="2">
    <source>
        <dbReference type="EMBL" id="AXH00291.1"/>
    </source>
</evidence>
<dbReference type="Proteomes" id="UP000253744">
    <property type="component" value="Plasmid pDrdA"/>
</dbReference>